<dbReference type="CDD" id="cd00431">
    <property type="entry name" value="cysteine_hydrolases"/>
    <property type="match status" value="1"/>
</dbReference>
<evidence type="ECO:0000256" key="1">
    <source>
        <dbReference type="ARBA" id="ARBA00022801"/>
    </source>
</evidence>
<dbReference type="InterPro" id="IPR000868">
    <property type="entry name" value="Isochorismatase-like_dom"/>
</dbReference>
<dbReference type="PANTHER" id="PTHR43540:SF6">
    <property type="entry name" value="ISOCHORISMATASE-LIKE DOMAIN-CONTAINING PROTEIN"/>
    <property type="match status" value="1"/>
</dbReference>
<dbReference type="RefSeq" id="WP_343904803.1">
    <property type="nucleotide sequence ID" value="NZ_BAAAJE010000001.1"/>
</dbReference>
<dbReference type="Proteomes" id="UP001499979">
    <property type="component" value="Unassembled WGS sequence"/>
</dbReference>
<dbReference type="InterPro" id="IPR036380">
    <property type="entry name" value="Isochorismatase-like_sf"/>
</dbReference>
<name>A0ABN1U6W2_9ACTN</name>
<evidence type="ECO:0000313" key="3">
    <source>
        <dbReference type="EMBL" id="GAA1125713.1"/>
    </source>
</evidence>
<dbReference type="PANTHER" id="PTHR43540">
    <property type="entry name" value="PEROXYUREIDOACRYLATE/UREIDOACRYLATE AMIDOHYDROLASE-RELATED"/>
    <property type="match status" value="1"/>
</dbReference>
<reference evidence="3 4" key="1">
    <citation type="journal article" date="2019" name="Int. J. Syst. Evol. Microbiol.">
        <title>The Global Catalogue of Microorganisms (GCM) 10K type strain sequencing project: providing services to taxonomists for standard genome sequencing and annotation.</title>
        <authorList>
            <consortium name="The Broad Institute Genomics Platform"/>
            <consortium name="The Broad Institute Genome Sequencing Center for Infectious Disease"/>
            <person name="Wu L."/>
            <person name="Ma J."/>
        </authorList>
    </citation>
    <scope>NUCLEOTIDE SEQUENCE [LARGE SCALE GENOMIC DNA]</scope>
    <source>
        <strain evidence="3 4">JCM 11813</strain>
    </source>
</reference>
<dbReference type="Pfam" id="PF00857">
    <property type="entry name" value="Isochorismatase"/>
    <property type="match status" value="1"/>
</dbReference>
<gene>
    <name evidence="3" type="ORF">GCM10009606_01760</name>
</gene>
<feature type="domain" description="Isochorismatase-like" evidence="2">
    <location>
        <begin position="30"/>
        <end position="203"/>
    </location>
</feature>
<sequence length="236" mass="26014">MSSLDFTYDHIDDVLPRGAWVAPTIDPARTMLLVLDVQNLIVSESGAAYVKSVGGAPEGKDTIEPIKRVLEACRDKGIPVVWSLWGLRPDGMDAGLAKAKWPGLDCGSPASPASWGNESGDDLLHPEMKPLDGEPVMYKHRFSSFYNTPLEEYLRENDRDTLIIIGVTSANCMHATTIDGWNKNYKIICVADTTTAVPAPNEDQPLGYGQHWEALRNIQMNYGDVLLSTELIEKLK</sequence>
<protein>
    <recommendedName>
        <fullName evidence="2">Isochorismatase-like domain-containing protein</fullName>
    </recommendedName>
</protein>
<proteinExistence type="predicted"/>
<keyword evidence="1" id="KW-0378">Hydrolase</keyword>
<organism evidence="3 4">
    <name type="scientific">Nocardioides aquiterrae</name>
    <dbReference type="NCBI Taxonomy" id="203799"/>
    <lineage>
        <taxon>Bacteria</taxon>
        <taxon>Bacillati</taxon>
        <taxon>Actinomycetota</taxon>
        <taxon>Actinomycetes</taxon>
        <taxon>Propionibacteriales</taxon>
        <taxon>Nocardioidaceae</taxon>
        <taxon>Nocardioides</taxon>
    </lineage>
</organism>
<dbReference type="InterPro" id="IPR050272">
    <property type="entry name" value="Isochorismatase-like_hydrls"/>
</dbReference>
<evidence type="ECO:0000313" key="4">
    <source>
        <dbReference type="Proteomes" id="UP001499979"/>
    </source>
</evidence>
<accession>A0ABN1U6W2</accession>
<evidence type="ECO:0000259" key="2">
    <source>
        <dbReference type="Pfam" id="PF00857"/>
    </source>
</evidence>
<dbReference type="Gene3D" id="3.40.50.850">
    <property type="entry name" value="Isochorismatase-like"/>
    <property type="match status" value="1"/>
</dbReference>
<dbReference type="EMBL" id="BAAAJE010000001">
    <property type="protein sequence ID" value="GAA1125713.1"/>
    <property type="molecule type" value="Genomic_DNA"/>
</dbReference>
<comment type="caution">
    <text evidence="3">The sequence shown here is derived from an EMBL/GenBank/DDBJ whole genome shotgun (WGS) entry which is preliminary data.</text>
</comment>
<keyword evidence="4" id="KW-1185">Reference proteome</keyword>
<dbReference type="SUPFAM" id="SSF52499">
    <property type="entry name" value="Isochorismatase-like hydrolases"/>
    <property type="match status" value="1"/>
</dbReference>